<dbReference type="InterPro" id="IPR036388">
    <property type="entry name" value="WH-like_DNA-bd_sf"/>
</dbReference>
<evidence type="ECO:0000313" key="7">
    <source>
        <dbReference type="EMBL" id="NYD36905.1"/>
    </source>
</evidence>
<evidence type="ECO:0000256" key="3">
    <source>
        <dbReference type="ARBA" id="ARBA00023163"/>
    </source>
</evidence>
<name>A0A7Y9DWQ9_9PSEU</name>
<dbReference type="GO" id="GO:0003700">
    <property type="term" value="F:DNA-binding transcription factor activity"/>
    <property type="evidence" value="ECO:0007669"/>
    <property type="project" value="TreeGrafter"/>
</dbReference>
<dbReference type="InterPro" id="IPR050707">
    <property type="entry name" value="HTH_MetabolicPath_Reg"/>
</dbReference>
<evidence type="ECO:0000313" key="8">
    <source>
        <dbReference type="Proteomes" id="UP000535890"/>
    </source>
</evidence>
<keyword evidence="1" id="KW-0805">Transcription regulation</keyword>
<dbReference type="SUPFAM" id="SSF55781">
    <property type="entry name" value="GAF domain-like"/>
    <property type="match status" value="1"/>
</dbReference>
<dbReference type="PROSITE" id="PS51077">
    <property type="entry name" value="HTH_ICLR"/>
    <property type="match status" value="1"/>
</dbReference>
<dbReference type="InterPro" id="IPR029016">
    <property type="entry name" value="GAF-like_dom_sf"/>
</dbReference>
<dbReference type="RefSeq" id="WP_179794521.1">
    <property type="nucleotide sequence ID" value="NZ_BAABHP010000021.1"/>
</dbReference>
<keyword evidence="2 7" id="KW-0238">DNA-binding</keyword>
<dbReference type="GO" id="GO:0003677">
    <property type="term" value="F:DNA binding"/>
    <property type="evidence" value="ECO:0007669"/>
    <property type="project" value="UniProtKB-KW"/>
</dbReference>
<dbReference type="SUPFAM" id="SSF46785">
    <property type="entry name" value="Winged helix' DNA-binding domain"/>
    <property type="match status" value="1"/>
</dbReference>
<dbReference type="EMBL" id="JACCBN010000001">
    <property type="protein sequence ID" value="NYD36905.1"/>
    <property type="molecule type" value="Genomic_DNA"/>
</dbReference>
<keyword evidence="8" id="KW-1185">Reference proteome</keyword>
<dbReference type="Gene3D" id="3.30.450.40">
    <property type="match status" value="1"/>
</dbReference>
<feature type="domain" description="IclR-ED" evidence="6">
    <location>
        <begin position="66"/>
        <end position="245"/>
    </location>
</feature>
<keyword evidence="3" id="KW-0804">Transcription</keyword>
<proteinExistence type="predicted"/>
<dbReference type="InterPro" id="IPR005471">
    <property type="entry name" value="Tscrpt_reg_IclR_N"/>
</dbReference>
<organism evidence="7 8">
    <name type="scientific">Actinomycetospora corticicola</name>
    <dbReference type="NCBI Taxonomy" id="663602"/>
    <lineage>
        <taxon>Bacteria</taxon>
        <taxon>Bacillati</taxon>
        <taxon>Actinomycetota</taxon>
        <taxon>Actinomycetes</taxon>
        <taxon>Pseudonocardiales</taxon>
        <taxon>Pseudonocardiaceae</taxon>
        <taxon>Actinomycetospora</taxon>
    </lineage>
</organism>
<evidence type="ECO:0000259" key="6">
    <source>
        <dbReference type="PROSITE" id="PS51078"/>
    </source>
</evidence>
<dbReference type="Pfam" id="PF09339">
    <property type="entry name" value="HTH_IclR"/>
    <property type="match status" value="1"/>
</dbReference>
<dbReference type="InterPro" id="IPR014757">
    <property type="entry name" value="Tscrpt_reg_IclR_C"/>
</dbReference>
<feature type="domain" description="HTH iclR-type" evidence="5">
    <location>
        <begin position="4"/>
        <end position="65"/>
    </location>
</feature>
<gene>
    <name evidence="7" type="ORF">BJ983_003007</name>
</gene>
<accession>A0A7Y9DWQ9</accession>
<evidence type="ECO:0000256" key="2">
    <source>
        <dbReference type="ARBA" id="ARBA00023125"/>
    </source>
</evidence>
<dbReference type="AlphaFoldDB" id="A0A7Y9DWQ9"/>
<protein>
    <submittedName>
        <fullName evidence="7">DNA-binding IclR family transcriptional regulator</fullName>
    </submittedName>
</protein>
<dbReference type="PANTHER" id="PTHR30136:SF24">
    <property type="entry name" value="HTH-TYPE TRANSCRIPTIONAL REPRESSOR ALLR"/>
    <property type="match status" value="1"/>
</dbReference>
<dbReference type="PANTHER" id="PTHR30136">
    <property type="entry name" value="HELIX-TURN-HELIX TRANSCRIPTIONAL REGULATOR, ICLR FAMILY"/>
    <property type="match status" value="1"/>
</dbReference>
<evidence type="ECO:0000256" key="1">
    <source>
        <dbReference type="ARBA" id="ARBA00023015"/>
    </source>
</evidence>
<dbReference type="InterPro" id="IPR036390">
    <property type="entry name" value="WH_DNA-bd_sf"/>
</dbReference>
<sequence>MSHRTAASRVLDVLGAFGPDHRALSLSEIGRRAGLSLSTTHRLVGELSAWGGLERGEDGRFSIGLRLLELSALAPRGLGLREIAFPHLDDLHRATSGNVHLGVLDGHEVVYVEALRSRRSAPVSSRVGDRWPLHATGTGTVLLAHADPADVDEVLARPLGRYTTRTQVDPCLLRVRLAQVRRDGVAILRGELTDGALAVAVPVHDRHGGVAAALSLVVHDDGSGPGELPALLTAVAARIRRALEAAGHGRPTGPVVGNTPVRPVERPLRVG</sequence>
<reference evidence="7 8" key="1">
    <citation type="submission" date="2020-07" db="EMBL/GenBank/DDBJ databases">
        <title>Sequencing the genomes of 1000 actinobacteria strains.</title>
        <authorList>
            <person name="Klenk H.-P."/>
        </authorList>
    </citation>
    <scope>NUCLEOTIDE SEQUENCE [LARGE SCALE GENOMIC DNA]</scope>
    <source>
        <strain evidence="7 8">DSM 45772</strain>
    </source>
</reference>
<feature type="region of interest" description="Disordered" evidence="4">
    <location>
        <begin position="248"/>
        <end position="271"/>
    </location>
</feature>
<dbReference type="GO" id="GO:0045892">
    <property type="term" value="P:negative regulation of DNA-templated transcription"/>
    <property type="evidence" value="ECO:0007669"/>
    <property type="project" value="TreeGrafter"/>
</dbReference>
<dbReference type="Pfam" id="PF01614">
    <property type="entry name" value="IclR_C"/>
    <property type="match status" value="1"/>
</dbReference>
<dbReference type="Gene3D" id="1.10.10.10">
    <property type="entry name" value="Winged helix-like DNA-binding domain superfamily/Winged helix DNA-binding domain"/>
    <property type="match status" value="1"/>
</dbReference>
<dbReference type="PROSITE" id="PS51078">
    <property type="entry name" value="ICLR_ED"/>
    <property type="match status" value="1"/>
</dbReference>
<comment type="caution">
    <text evidence="7">The sequence shown here is derived from an EMBL/GenBank/DDBJ whole genome shotgun (WGS) entry which is preliminary data.</text>
</comment>
<dbReference type="SMART" id="SM00346">
    <property type="entry name" value="HTH_ICLR"/>
    <property type="match status" value="1"/>
</dbReference>
<evidence type="ECO:0000259" key="5">
    <source>
        <dbReference type="PROSITE" id="PS51077"/>
    </source>
</evidence>
<evidence type="ECO:0000256" key="4">
    <source>
        <dbReference type="SAM" id="MobiDB-lite"/>
    </source>
</evidence>
<dbReference type="Proteomes" id="UP000535890">
    <property type="component" value="Unassembled WGS sequence"/>
</dbReference>